<dbReference type="SUPFAM" id="SSF52047">
    <property type="entry name" value="RNI-like"/>
    <property type="match status" value="1"/>
</dbReference>
<dbReference type="InterPro" id="IPR036047">
    <property type="entry name" value="F-box-like_dom_sf"/>
</dbReference>
<gene>
    <name evidence="1" type="ORF">BGZ80_004388</name>
</gene>
<accession>A0A9P6N1H7</accession>
<dbReference type="Proteomes" id="UP000703661">
    <property type="component" value="Unassembled WGS sequence"/>
</dbReference>
<reference evidence="1" key="1">
    <citation type="journal article" date="2020" name="Fungal Divers.">
        <title>Resolving the Mortierellaceae phylogeny through synthesis of multi-gene phylogenetics and phylogenomics.</title>
        <authorList>
            <person name="Vandepol N."/>
            <person name="Liber J."/>
            <person name="Desiro A."/>
            <person name="Na H."/>
            <person name="Kennedy M."/>
            <person name="Barry K."/>
            <person name="Grigoriev I.V."/>
            <person name="Miller A.N."/>
            <person name="O'Donnell K."/>
            <person name="Stajich J.E."/>
            <person name="Bonito G."/>
        </authorList>
    </citation>
    <scope>NUCLEOTIDE SEQUENCE</scope>
    <source>
        <strain evidence="1">NRRL 2769</strain>
    </source>
</reference>
<dbReference type="AlphaFoldDB" id="A0A9P6N1H7"/>
<dbReference type="SUPFAM" id="SSF81383">
    <property type="entry name" value="F-box domain"/>
    <property type="match status" value="1"/>
</dbReference>
<dbReference type="Gene3D" id="3.80.10.10">
    <property type="entry name" value="Ribonuclease Inhibitor"/>
    <property type="match status" value="1"/>
</dbReference>
<evidence type="ECO:0000313" key="2">
    <source>
        <dbReference type="Proteomes" id="UP000703661"/>
    </source>
</evidence>
<protein>
    <recommendedName>
        <fullName evidence="3">F-box domain-containing protein</fullName>
    </recommendedName>
</protein>
<organism evidence="1 2">
    <name type="scientific">Entomortierella chlamydospora</name>
    <dbReference type="NCBI Taxonomy" id="101097"/>
    <lineage>
        <taxon>Eukaryota</taxon>
        <taxon>Fungi</taxon>
        <taxon>Fungi incertae sedis</taxon>
        <taxon>Mucoromycota</taxon>
        <taxon>Mortierellomycotina</taxon>
        <taxon>Mortierellomycetes</taxon>
        <taxon>Mortierellales</taxon>
        <taxon>Mortierellaceae</taxon>
        <taxon>Entomortierella</taxon>
    </lineage>
</organism>
<keyword evidence="2" id="KW-1185">Reference proteome</keyword>
<evidence type="ECO:0008006" key="3">
    <source>
        <dbReference type="Google" id="ProtNLM"/>
    </source>
</evidence>
<comment type="caution">
    <text evidence="1">The sequence shown here is derived from an EMBL/GenBank/DDBJ whole genome shotgun (WGS) entry which is preliminary data.</text>
</comment>
<proteinExistence type="predicted"/>
<name>A0A9P6N1H7_9FUNG</name>
<evidence type="ECO:0000313" key="1">
    <source>
        <dbReference type="EMBL" id="KAG0020336.1"/>
    </source>
</evidence>
<sequence length="459" mass="52801">MNNNNIIDIPEIAQVVASYLAPADLFIACRVSRSWFIPFASELWRSIKPDQWTHGALEDALPRYSLYIRELHCPLYNSLDKLGLDCTKLTLFRAPLLNANNAQVITSILRRNPNIEELSLISGLTREQLDISMEYVRIVSEMKKLKNLSLHHFIVRPGSLENLLQRLPQLESLSIRRYNSYQLPVSDATKEFDRSMGSSIDLNQLPQHSEYQGPRQLRYFHVDGYQDSFESILKVARISPLMERLSLAETYEYSIDLSLSPAVIQFCQELSSLCHCLDQLTLYQIQIDPQGLMCLLAAFPKLKRLDLEDVSLQAYDILRAVLQSPSYSHTLEEIRFVDHPTYFRQPTSHEILVMLRTFSKLRKVVLENCIIKAEEMVSNLGDNEIEDTESHNSDLSEEEESALGEFGKYGFRSRELEVLKVTIVGPTSRWAPPLNFAWDHTFNLDDDDGEEDEGVRFSY</sequence>
<dbReference type="InterPro" id="IPR032675">
    <property type="entry name" value="LRR_dom_sf"/>
</dbReference>
<dbReference type="EMBL" id="JAAAID010000224">
    <property type="protein sequence ID" value="KAG0020336.1"/>
    <property type="molecule type" value="Genomic_DNA"/>
</dbReference>